<reference evidence="1" key="1">
    <citation type="submission" date="2021-02" db="EMBL/GenBank/DDBJ databases">
        <title>Infant gut strain persistence is associated with maternal origin, phylogeny, and functional potential including surface adhesion and iron acquisition.</title>
        <authorList>
            <person name="Lou Y.C."/>
        </authorList>
    </citation>
    <scope>NUCLEOTIDE SEQUENCE</scope>
    <source>
        <strain evidence="1">L2_039_000G1_dasL2_039_000G1_concoct_11</strain>
    </source>
</reference>
<dbReference type="AlphaFoldDB" id="A0A943YUS0"/>
<gene>
    <name evidence="1" type="ORF">KH142_00450</name>
</gene>
<protein>
    <submittedName>
        <fullName evidence="1">Glutathionylspermidine synthase family protein</fullName>
    </submittedName>
</protein>
<evidence type="ECO:0000313" key="1">
    <source>
        <dbReference type="EMBL" id="MBS6939960.1"/>
    </source>
</evidence>
<dbReference type="SUPFAM" id="SSF56059">
    <property type="entry name" value="Glutathione synthetase ATP-binding domain-like"/>
    <property type="match status" value="1"/>
</dbReference>
<accession>A0A943YUS0</accession>
<dbReference type="Proteomes" id="UP000727506">
    <property type="component" value="Unassembled WGS sequence"/>
</dbReference>
<organism evidence="1 2">
    <name type="scientific">Slackia piriformis</name>
    <dbReference type="NCBI Taxonomy" id="626934"/>
    <lineage>
        <taxon>Bacteria</taxon>
        <taxon>Bacillati</taxon>
        <taxon>Actinomycetota</taxon>
        <taxon>Coriobacteriia</taxon>
        <taxon>Eggerthellales</taxon>
        <taxon>Eggerthellaceae</taxon>
        <taxon>Slackia</taxon>
    </lineage>
</organism>
<name>A0A943YUS0_9ACTN</name>
<sequence>MNEPVKTNRGPRAAALVSDWMATVRFLDGDTRGFARAKAFMDRSTAICRRKTVPCSAVPSLFDAAARSRMQYACETMHAILDKVIERYRLDPSFRALFPFGPHAEKLVIDSWSEKTSLPFVRYDIFFDERTGDFVFCELNADGSSGMNEDREIARAMRTTTVFDRFEKTHRMEANELVESLIDVFIERADLGAIDTPSVAICDYLESATLSEFEVYRQRFLRRGISCEICDVRNLVADNEGLRLPSGRHIDAVWRRCVAGDLLAHWNDSQPLIEAMRSGKTRVLGDFSGLIVHDKRIFHVLHLPQMQSILSEAERAFVAHHIPYTADLDGSSIDLERVKHEKNRWVIKPADGYGARNIHLGIDYDAKHWRMLVDTCANGAPARPFIAQRFQVPFRSPAIPLDESVNGKTKAESYARLLGLYAYGGRFAGVYSRLGPRNIVSGLFGGLTAATFWVDCDRPDPLELPATAAST</sequence>
<evidence type="ECO:0000313" key="2">
    <source>
        <dbReference type="Proteomes" id="UP000727506"/>
    </source>
</evidence>
<comment type="caution">
    <text evidence="1">The sequence shown here is derived from an EMBL/GenBank/DDBJ whole genome shotgun (WGS) entry which is preliminary data.</text>
</comment>
<proteinExistence type="predicted"/>
<dbReference type="EMBL" id="JAGZSV010000003">
    <property type="protein sequence ID" value="MBS6939960.1"/>
    <property type="molecule type" value="Genomic_DNA"/>
</dbReference>